<evidence type="ECO:0000313" key="1">
    <source>
        <dbReference type="EMBL" id="KAJ9068336.1"/>
    </source>
</evidence>
<dbReference type="EMBL" id="QTSX02003750">
    <property type="protein sequence ID" value="KAJ9068336.1"/>
    <property type="molecule type" value="Genomic_DNA"/>
</dbReference>
<evidence type="ECO:0000313" key="2">
    <source>
        <dbReference type="Proteomes" id="UP001165960"/>
    </source>
</evidence>
<organism evidence="1 2">
    <name type="scientific">Entomophthora muscae</name>
    <dbReference type="NCBI Taxonomy" id="34485"/>
    <lineage>
        <taxon>Eukaryota</taxon>
        <taxon>Fungi</taxon>
        <taxon>Fungi incertae sedis</taxon>
        <taxon>Zoopagomycota</taxon>
        <taxon>Entomophthoromycotina</taxon>
        <taxon>Entomophthoromycetes</taxon>
        <taxon>Entomophthorales</taxon>
        <taxon>Entomophthoraceae</taxon>
        <taxon>Entomophthora</taxon>
    </lineage>
</organism>
<comment type="caution">
    <text evidence="1">The sequence shown here is derived from an EMBL/GenBank/DDBJ whole genome shotgun (WGS) entry which is preliminary data.</text>
</comment>
<accession>A0ACC2T1E5</accession>
<gene>
    <name evidence="1" type="ORF">DSO57_1029800</name>
</gene>
<proteinExistence type="predicted"/>
<keyword evidence="2" id="KW-1185">Reference proteome</keyword>
<protein>
    <submittedName>
        <fullName evidence="1">Uncharacterized protein</fullName>
    </submittedName>
</protein>
<dbReference type="Proteomes" id="UP001165960">
    <property type="component" value="Unassembled WGS sequence"/>
</dbReference>
<sequence length="169" mass="18639">MKRKDCKDASSPSVFLPHICDEPVEDLKHPGNPDPPRKPPSSPLLPRMYMCNSKWNPCHPNRFVSLEIEDELEIEDHYPCLPDLNKYLSFKDGSHYNIVTVESVPEPPRTDSSFSNLPSDTPSLVVFPAGAAAWGHRATGQKGKKKAQKPLGAIIVATLAKWALQGCPG</sequence>
<name>A0ACC2T1E5_9FUNG</name>
<reference evidence="1" key="1">
    <citation type="submission" date="2022-04" db="EMBL/GenBank/DDBJ databases">
        <title>Genome of the entomopathogenic fungus Entomophthora muscae.</title>
        <authorList>
            <person name="Elya C."/>
            <person name="Lovett B.R."/>
            <person name="Lee E."/>
            <person name="Macias A.M."/>
            <person name="Hajek A.E."/>
            <person name="De Bivort B.L."/>
            <person name="Kasson M.T."/>
            <person name="De Fine Licht H.H."/>
            <person name="Stajich J.E."/>
        </authorList>
    </citation>
    <scope>NUCLEOTIDE SEQUENCE</scope>
    <source>
        <strain evidence="1">Berkeley</strain>
    </source>
</reference>